<dbReference type="OrthoDB" id="10483971at2759"/>
<keyword evidence="2" id="KW-1185">Reference proteome</keyword>
<dbReference type="Proteomes" id="UP001152795">
    <property type="component" value="Unassembled WGS sequence"/>
</dbReference>
<evidence type="ECO:0000313" key="2">
    <source>
        <dbReference type="Proteomes" id="UP001152795"/>
    </source>
</evidence>
<accession>A0A7D9JRW6</accession>
<feature type="non-terminal residue" evidence="1">
    <location>
        <position position="69"/>
    </location>
</feature>
<protein>
    <submittedName>
        <fullName evidence="1">Uncharacterized protein</fullName>
    </submittedName>
</protein>
<comment type="caution">
    <text evidence="1">The sequence shown here is derived from an EMBL/GenBank/DDBJ whole genome shotgun (WGS) entry which is preliminary data.</text>
</comment>
<organism evidence="1 2">
    <name type="scientific">Paramuricea clavata</name>
    <name type="common">Red gorgonian</name>
    <name type="synonym">Violescent sea-whip</name>
    <dbReference type="NCBI Taxonomy" id="317549"/>
    <lineage>
        <taxon>Eukaryota</taxon>
        <taxon>Metazoa</taxon>
        <taxon>Cnidaria</taxon>
        <taxon>Anthozoa</taxon>
        <taxon>Octocorallia</taxon>
        <taxon>Malacalcyonacea</taxon>
        <taxon>Plexauridae</taxon>
        <taxon>Paramuricea</taxon>
    </lineage>
</organism>
<name>A0A7D9JRW6_PARCT</name>
<dbReference type="EMBL" id="CACRXK020019767">
    <property type="protein sequence ID" value="CAB4034045.1"/>
    <property type="molecule type" value="Genomic_DNA"/>
</dbReference>
<feature type="non-terminal residue" evidence="1">
    <location>
        <position position="1"/>
    </location>
</feature>
<reference evidence="1" key="1">
    <citation type="submission" date="2020-04" db="EMBL/GenBank/DDBJ databases">
        <authorList>
            <person name="Alioto T."/>
            <person name="Alioto T."/>
            <person name="Gomez Garrido J."/>
        </authorList>
    </citation>
    <scope>NUCLEOTIDE SEQUENCE</scope>
    <source>
        <strain evidence="1">A484AB</strain>
    </source>
</reference>
<sequence length="69" mass="7976">RADFTKIASKDKFAEAVIESWEKCGIKLAFWVVAMEKHANTASSCESIEASDYHFHMAIKLQRRGRWLM</sequence>
<proteinExistence type="predicted"/>
<gene>
    <name evidence="1" type="ORF">PACLA_8A053820</name>
</gene>
<dbReference type="AlphaFoldDB" id="A0A7D9JRW6"/>
<evidence type="ECO:0000313" key="1">
    <source>
        <dbReference type="EMBL" id="CAB4034045.1"/>
    </source>
</evidence>